<keyword evidence="3" id="KW-1003">Cell membrane</keyword>
<dbReference type="SUPFAM" id="SSF161098">
    <property type="entry name" value="MetI-like"/>
    <property type="match status" value="1"/>
</dbReference>
<protein>
    <submittedName>
        <fullName evidence="10">Nitrogen fixation protein NifC</fullName>
    </submittedName>
</protein>
<dbReference type="CDD" id="cd06261">
    <property type="entry name" value="TM_PBP2"/>
    <property type="match status" value="1"/>
</dbReference>
<feature type="region of interest" description="Disordered" evidence="8">
    <location>
        <begin position="274"/>
        <end position="296"/>
    </location>
</feature>
<evidence type="ECO:0000256" key="8">
    <source>
        <dbReference type="SAM" id="MobiDB-lite"/>
    </source>
</evidence>
<dbReference type="PROSITE" id="PS50928">
    <property type="entry name" value="ABC_TM1"/>
    <property type="match status" value="1"/>
</dbReference>
<feature type="transmembrane region" description="Helical" evidence="7">
    <location>
        <begin position="245"/>
        <end position="267"/>
    </location>
</feature>
<feature type="transmembrane region" description="Helical" evidence="7">
    <location>
        <begin position="197"/>
        <end position="225"/>
    </location>
</feature>
<dbReference type="Pfam" id="PF00528">
    <property type="entry name" value="BPD_transp_1"/>
    <property type="match status" value="1"/>
</dbReference>
<evidence type="ECO:0000256" key="7">
    <source>
        <dbReference type="RuleBase" id="RU363032"/>
    </source>
</evidence>
<comment type="subcellular location">
    <subcellularLocation>
        <location evidence="1 7">Cell membrane</location>
        <topology evidence="1 7">Multi-pass membrane protein</topology>
    </subcellularLocation>
</comment>
<gene>
    <name evidence="10" type="ORF">DMP06_07685</name>
</gene>
<accession>A0A3N0AWD0</accession>
<feature type="domain" description="ABC transmembrane type-1" evidence="9">
    <location>
        <begin position="63"/>
        <end position="264"/>
    </location>
</feature>
<reference evidence="11" key="1">
    <citation type="submission" date="2018-05" db="EMBL/GenBank/DDBJ databases">
        <title>Genome Sequencing of selected type strains of the family Eggerthellaceae.</title>
        <authorList>
            <person name="Danylec N."/>
            <person name="Stoll D.A."/>
            <person name="Doetsch A."/>
            <person name="Huch M."/>
        </authorList>
    </citation>
    <scope>NUCLEOTIDE SEQUENCE [LARGE SCALE GENOMIC DNA]</scope>
    <source>
        <strain evidence="11">DSM 24851</strain>
    </source>
</reference>
<proteinExistence type="inferred from homology"/>
<feature type="transmembrane region" description="Helical" evidence="7">
    <location>
        <begin position="134"/>
        <end position="155"/>
    </location>
</feature>
<feature type="transmembrane region" description="Helical" evidence="7">
    <location>
        <begin position="20"/>
        <end position="47"/>
    </location>
</feature>
<evidence type="ECO:0000313" key="10">
    <source>
        <dbReference type="EMBL" id="RNL39187.1"/>
    </source>
</evidence>
<sequence length="296" mass="31688">MREASRRRCALRRRAEYDAFSVCAILVAGVVLLFIGSAILAIVAGGVAHFGEAISSDEVLFSLRMSVVTSSISTVICVALALPTAYALSRTAMPFKRVAEVLMELTLSLPYILLGFALLLIFSSPIGKALREVGFAVVFEPTGIVFAQLIVNLPFAIRMVRTAFADIDPRMEFVAKTLGASSGDVFRTIILPQCRNALISTLVLTWARGMGEFGATLMLVGVTRMKTETLPGSIYLSISTGNNETAMATAMIMLILSAATLVVANVLNRPAGVSRVDGGKRRKGRFARTGRSSMEG</sequence>
<dbReference type="OrthoDB" id="9774448at2"/>
<keyword evidence="11" id="KW-1185">Reference proteome</keyword>
<evidence type="ECO:0000256" key="1">
    <source>
        <dbReference type="ARBA" id="ARBA00004651"/>
    </source>
</evidence>
<dbReference type="InterPro" id="IPR035906">
    <property type="entry name" value="MetI-like_sf"/>
</dbReference>
<dbReference type="InterPro" id="IPR000515">
    <property type="entry name" value="MetI-like"/>
</dbReference>
<evidence type="ECO:0000256" key="5">
    <source>
        <dbReference type="ARBA" id="ARBA00022989"/>
    </source>
</evidence>
<feature type="transmembrane region" description="Helical" evidence="7">
    <location>
        <begin position="101"/>
        <end position="122"/>
    </location>
</feature>
<feature type="transmembrane region" description="Helical" evidence="7">
    <location>
        <begin position="67"/>
        <end position="89"/>
    </location>
</feature>
<organism evidence="10 11">
    <name type="scientific">Slackia equolifaciens</name>
    <dbReference type="NCBI Taxonomy" id="498718"/>
    <lineage>
        <taxon>Bacteria</taxon>
        <taxon>Bacillati</taxon>
        <taxon>Actinomycetota</taxon>
        <taxon>Coriobacteriia</taxon>
        <taxon>Eggerthellales</taxon>
        <taxon>Eggerthellaceae</taxon>
        <taxon>Slackia</taxon>
    </lineage>
</organism>
<keyword evidence="2 7" id="KW-0813">Transport</keyword>
<evidence type="ECO:0000256" key="2">
    <source>
        <dbReference type="ARBA" id="ARBA00022448"/>
    </source>
</evidence>
<keyword evidence="4 7" id="KW-0812">Transmembrane</keyword>
<evidence type="ECO:0000313" key="11">
    <source>
        <dbReference type="Proteomes" id="UP000269591"/>
    </source>
</evidence>
<comment type="caution">
    <text evidence="10">The sequence shown here is derived from an EMBL/GenBank/DDBJ whole genome shotgun (WGS) entry which is preliminary data.</text>
</comment>
<dbReference type="GO" id="GO:0005886">
    <property type="term" value="C:plasma membrane"/>
    <property type="evidence" value="ECO:0007669"/>
    <property type="project" value="UniProtKB-SubCell"/>
</dbReference>
<dbReference type="PANTHER" id="PTHR30183">
    <property type="entry name" value="MOLYBDENUM TRANSPORT SYSTEM PERMEASE PROTEIN MODB"/>
    <property type="match status" value="1"/>
</dbReference>
<name>A0A3N0AWD0_9ACTN</name>
<evidence type="ECO:0000256" key="4">
    <source>
        <dbReference type="ARBA" id="ARBA00022692"/>
    </source>
</evidence>
<keyword evidence="5 7" id="KW-1133">Transmembrane helix</keyword>
<dbReference type="EMBL" id="QIBX01000013">
    <property type="protein sequence ID" value="RNL39187.1"/>
    <property type="molecule type" value="Genomic_DNA"/>
</dbReference>
<dbReference type="Gene3D" id="1.10.3720.10">
    <property type="entry name" value="MetI-like"/>
    <property type="match status" value="1"/>
</dbReference>
<evidence type="ECO:0000256" key="6">
    <source>
        <dbReference type="ARBA" id="ARBA00023136"/>
    </source>
</evidence>
<comment type="similarity">
    <text evidence="7">Belongs to the binding-protein-dependent transport system permease family.</text>
</comment>
<dbReference type="Proteomes" id="UP000269591">
    <property type="component" value="Unassembled WGS sequence"/>
</dbReference>
<evidence type="ECO:0000256" key="3">
    <source>
        <dbReference type="ARBA" id="ARBA00022475"/>
    </source>
</evidence>
<dbReference type="AlphaFoldDB" id="A0A3N0AWD0"/>
<evidence type="ECO:0000259" key="9">
    <source>
        <dbReference type="PROSITE" id="PS50928"/>
    </source>
</evidence>
<dbReference type="PANTHER" id="PTHR30183:SF3">
    <property type="entry name" value="MOLYBDENUM TRANSPORT SYSTEM PERMEASE PROTEIN MODB"/>
    <property type="match status" value="1"/>
</dbReference>
<keyword evidence="6 7" id="KW-0472">Membrane</keyword>
<dbReference type="GO" id="GO:0055085">
    <property type="term" value="P:transmembrane transport"/>
    <property type="evidence" value="ECO:0007669"/>
    <property type="project" value="InterPro"/>
</dbReference>